<proteinExistence type="predicted"/>
<keyword evidence="1" id="KW-1133">Transmembrane helix</keyword>
<reference evidence="2 3" key="1">
    <citation type="submission" date="2018-10" db="EMBL/GenBank/DDBJ databases">
        <title>Natrarchaeobius chitinivorans gen. nov., sp. nov., and Natrarchaeobius haloalkaliphilus sp. nov., alkaliphilic, chitin-utilizing haloarchaea from hypersaline alkaline lakes.</title>
        <authorList>
            <person name="Sorokin D.Y."/>
            <person name="Elcheninov A.G."/>
            <person name="Kostrikina N.A."/>
            <person name="Bale N.J."/>
            <person name="Sinninghe Damste J.S."/>
            <person name="Khijniak T.V."/>
            <person name="Kublanov I.V."/>
            <person name="Toshchakov S.V."/>
        </authorList>
    </citation>
    <scope>NUCLEOTIDE SEQUENCE [LARGE SCALE GENOMIC DNA]</scope>
    <source>
        <strain evidence="2 3">AArcht7</strain>
    </source>
</reference>
<sequence length="313" mass="34191">MDLEAPIDAWYVWIGVSAVSIVVAGVVLGLPTGPPPDATGAINTIDRVAGSPSEASASHQHDAEELRFRDGKTLELRNEHGHTHSSLTHGSVVLVTDDERLENVALGKPFDEAFRAELDRENVDATAEFVDRITDAHATADGEWHPAGDRLVVRTLRIAPERSEPGPRITAEVTDVLGDWEDHEEPTEHHATSVRIEYDGDEHDVDAVVSARGVSYGLPAETTHEAETRFRHGTDSAELEFDGREALQLPISVDVGVDDGPTCAVENVTEYRERVVLCDGRDSRDSVELAENSRQIETDPKTGEYRVTLVVAQ</sequence>
<dbReference type="EMBL" id="REFZ01000004">
    <property type="protein sequence ID" value="RQH01291.1"/>
    <property type="molecule type" value="Genomic_DNA"/>
</dbReference>
<evidence type="ECO:0000256" key="1">
    <source>
        <dbReference type="SAM" id="Phobius"/>
    </source>
</evidence>
<comment type="caution">
    <text evidence="2">The sequence shown here is derived from an EMBL/GenBank/DDBJ whole genome shotgun (WGS) entry which is preliminary data.</text>
</comment>
<keyword evidence="3" id="KW-1185">Reference proteome</keyword>
<dbReference type="Pfam" id="PF23954">
    <property type="entry name" value="DUF7283"/>
    <property type="match status" value="1"/>
</dbReference>
<keyword evidence="1" id="KW-0472">Membrane</keyword>
<keyword evidence="1" id="KW-0812">Transmembrane</keyword>
<dbReference type="AlphaFoldDB" id="A0A3N6MTR2"/>
<organism evidence="2 3">
    <name type="scientific">Natrarchaeobius chitinivorans</name>
    <dbReference type="NCBI Taxonomy" id="1679083"/>
    <lineage>
        <taxon>Archaea</taxon>
        <taxon>Methanobacteriati</taxon>
        <taxon>Methanobacteriota</taxon>
        <taxon>Stenosarchaea group</taxon>
        <taxon>Halobacteria</taxon>
        <taxon>Halobacteriales</taxon>
        <taxon>Natrialbaceae</taxon>
        <taxon>Natrarchaeobius</taxon>
    </lineage>
</organism>
<accession>A0A3N6MTR2</accession>
<protein>
    <submittedName>
        <fullName evidence="2">Uncharacterized protein</fullName>
    </submittedName>
</protein>
<feature type="transmembrane region" description="Helical" evidence="1">
    <location>
        <begin position="12"/>
        <end position="30"/>
    </location>
</feature>
<gene>
    <name evidence="2" type="ORF">EA472_07510</name>
</gene>
<evidence type="ECO:0000313" key="3">
    <source>
        <dbReference type="Proteomes" id="UP000281431"/>
    </source>
</evidence>
<dbReference type="InterPro" id="IPR055707">
    <property type="entry name" value="DUF7283"/>
</dbReference>
<dbReference type="Proteomes" id="UP000281431">
    <property type="component" value="Unassembled WGS sequence"/>
</dbReference>
<name>A0A3N6MTR2_NATCH</name>
<evidence type="ECO:0000313" key="2">
    <source>
        <dbReference type="EMBL" id="RQH01291.1"/>
    </source>
</evidence>
<dbReference type="OrthoDB" id="157493at2157"/>